<dbReference type="OrthoDB" id="199134at2759"/>
<feature type="domain" description="Sugar fermentation stimulation protein C-terminal" evidence="2">
    <location>
        <begin position="92"/>
        <end position="242"/>
    </location>
</feature>
<name>F0YBZ7_AURAN</name>
<feature type="domain" description="SfsA N-terminal OB" evidence="3">
    <location>
        <begin position="19"/>
        <end position="87"/>
    </location>
</feature>
<sequence length="354" mass="38580">MLRSVTLPFVGDVQRGRFVNRENRFTAHIKLDDGGQTVACHCINPGRMEAFVEAGAVVWARRVPAAEREKRKTEWTWELIERDGVVCSTNTQRPNALMAAVLEAGVLAGFRGATAVVAEKTIPGENEKTKSRCDFFCVDDDGFDHWIEVKNCHSSYPDEPLLRSYGYFPDSVSERAARHCRELAKLAAKPNTRCTVVIVASRADATKGIRPSDYHDPGFAAAARAARDAGVAFRGLRATNSPTGGTTVENEIAVDLGPPPPEALGAMHRAWKRASAITGWDRTFGADAPKRVANGPFAHNKKRDGCFDAAAPEANASGHFRAPETFSTHFADSDATTPPKKKRPRRKAPTTPKS</sequence>
<dbReference type="GO" id="GO:0003677">
    <property type="term" value="F:DNA binding"/>
    <property type="evidence" value="ECO:0007669"/>
    <property type="project" value="InterPro"/>
</dbReference>
<dbReference type="Gene3D" id="2.40.50.580">
    <property type="match status" value="1"/>
</dbReference>
<dbReference type="PANTHER" id="PTHR30545:SF2">
    <property type="entry name" value="SUGAR FERMENTATION STIMULATION PROTEIN A"/>
    <property type="match status" value="1"/>
</dbReference>
<dbReference type="Gene3D" id="3.40.1350.60">
    <property type="match status" value="1"/>
</dbReference>
<evidence type="ECO:0008006" key="6">
    <source>
        <dbReference type="Google" id="ProtNLM"/>
    </source>
</evidence>
<evidence type="ECO:0000256" key="1">
    <source>
        <dbReference type="SAM" id="MobiDB-lite"/>
    </source>
</evidence>
<dbReference type="InParanoid" id="F0YBZ7"/>
<protein>
    <recommendedName>
        <fullName evidence="6">Sugar fermentation stimulation protein C-terminal domain-containing protein</fullName>
    </recommendedName>
</protein>
<accession>F0YBZ7</accession>
<dbReference type="EMBL" id="GL833131">
    <property type="protein sequence ID" value="EGB07481.1"/>
    <property type="molecule type" value="Genomic_DNA"/>
</dbReference>
<dbReference type="InterPro" id="IPR040452">
    <property type="entry name" value="SfsA_C"/>
</dbReference>
<dbReference type="Pfam" id="PF03749">
    <property type="entry name" value="SfsA"/>
    <property type="match status" value="1"/>
</dbReference>
<organism evidence="5">
    <name type="scientific">Aureococcus anophagefferens</name>
    <name type="common">Harmful bloom alga</name>
    <dbReference type="NCBI Taxonomy" id="44056"/>
    <lineage>
        <taxon>Eukaryota</taxon>
        <taxon>Sar</taxon>
        <taxon>Stramenopiles</taxon>
        <taxon>Ochrophyta</taxon>
        <taxon>Pelagophyceae</taxon>
        <taxon>Pelagomonadales</taxon>
        <taxon>Pelagomonadaceae</taxon>
        <taxon>Aureococcus</taxon>
    </lineage>
</organism>
<keyword evidence="5" id="KW-1185">Reference proteome</keyword>
<evidence type="ECO:0000313" key="5">
    <source>
        <dbReference type="Proteomes" id="UP000002729"/>
    </source>
</evidence>
<dbReference type="Proteomes" id="UP000002729">
    <property type="component" value="Unassembled WGS sequence"/>
</dbReference>
<dbReference type="InterPro" id="IPR005224">
    <property type="entry name" value="SfsA"/>
</dbReference>
<feature type="region of interest" description="Disordered" evidence="1">
    <location>
        <begin position="323"/>
        <end position="354"/>
    </location>
</feature>
<dbReference type="CDD" id="cd22359">
    <property type="entry name" value="SfsA-like_bacterial"/>
    <property type="match status" value="1"/>
</dbReference>
<reference evidence="4 5" key="1">
    <citation type="journal article" date="2011" name="Proc. Natl. Acad. Sci. U.S.A.">
        <title>Niche of harmful alga Aureococcus anophagefferens revealed through ecogenomics.</title>
        <authorList>
            <person name="Gobler C.J."/>
            <person name="Berry D.L."/>
            <person name="Dyhrman S.T."/>
            <person name="Wilhelm S.W."/>
            <person name="Salamov A."/>
            <person name="Lobanov A.V."/>
            <person name="Zhang Y."/>
            <person name="Collier J.L."/>
            <person name="Wurch L.L."/>
            <person name="Kustka A.B."/>
            <person name="Dill B.D."/>
            <person name="Shah M."/>
            <person name="VerBerkmoes N.C."/>
            <person name="Kuo A."/>
            <person name="Terry A."/>
            <person name="Pangilinan J."/>
            <person name="Lindquist E.A."/>
            <person name="Lucas S."/>
            <person name="Paulsen I.T."/>
            <person name="Hattenrath-Lehmann T.K."/>
            <person name="Talmage S.C."/>
            <person name="Walker E.A."/>
            <person name="Koch F."/>
            <person name="Burson A.M."/>
            <person name="Marcoval M.A."/>
            <person name="Tang Y.Z."/>
            <person name="Lecleir G.R."/>
            <person name="Coyne K.J."/>
            <person name="Berg G.M."/>
            <person name="Bertrand E.M."/>
            <person name="Saito M.A."/>
            <person name="Gladyshev V.N."/>
            <person name="Grigoriev I.V."/>
        </authorList>
    </citation>
    <scope>NUCLEOTIDE SEQUENCE [LARGE SCALE GENOMIC DNA]</scope>
    <source>
        <strain evidence="5">CCMP 1984</strain>
    </source>
</reference>
<dbReference type="KEGG" id="aaf:AURANDRAFT_64854"/>
<gene>
    <name evidence="4" type="ORF">AURANDRAFT_64854</name>
</gene>
<dbReference type="Pfam" id="PF17746">
    <property type="entry name" value="SfsA_N"/>
    <property type="match status" value="1"/>
</dbReference>
<dbReference type="AlphaFoldDB" id="F0YBZ7"/>
<dbReference type="RefSeq" id="XP_009038093.1">
    <property type="nucleotide sequence ID" value="XM_009039845.1"/>
</dbReference>
<dbReference type="PANTHER" id="PTHR30545">
    <property type="entry name" value="SUGAR FERMENTATION STIMULATION PROTEIN A"/>
    <property type="match status" value="1"/>
</dbReference>
<dbReference type="eggNOG" id="ENOG502S0XH">
    <property type="taxonomic scope" value="Eukaryota"/>
</dbReference>
<dbReference type="OMA" id="CAYTWEL"/>
<evidence type="ECO:0000259" key="2">
    <source>
        <dbReference type="Pfam" id="PF03749"/>
    </source>
</evidence>
<dbReference type="GeneID" id="20225040"/>
<evidence type="ECO:0000259" key="3">
    <source>
        <dbReference type="Pfam" id="PF17746"/>
    </source>
</evidence>
<proteinExistence type="predicted"/>
<evidence type="ECO:0000313" key="4">
    <source>
        <dbReference type="EMBL" id="EGB07481.1"/>
    </source>
</evidence>
<feature type="compositionally biased region" description="Basic residues" evidence="1">
    <location>
        <begin position="339"/>
        <end position="348"/>
    </location>
</feature>
<dbReference type="InterPro" id="IPR041465">
    <property type="entry name" value="SfsA_N"/>
</dbReference>